<evidence type="ECO:0000256" key="3">
    <source>
        <dbReference type="ARBA" id="ARBA00023316"/>
    </source>
</evidence>
<dbReference type="GO" id="GO:0042834">
    <property type="term" value="F:peptidoglycan binding"/>
    <property type="evidence" value="ECO:0007669"/>
    <property type="project" value="InterPro"/>
</dbReference>
<dbReference type="PANTHER" id="PTHR34183:SF1">
    <property type="entry name" value="ENDOLYTIC PEPTIDOGLYCAN TRANSGLYCOSYLASE RLPA"/>
    <property type="match status" value="1"/>
</dbReference>
<dbReference type="Pfam" id="PF05036">
    <property type="entry name" value="SPOR"/>
    <property type="match status" value="1"/>
</dbReference>
<dbReference type="Gene3D" id="3.30.70.1070">
    <property type="entry name" value="Sporulation related repeat"/>
    <property type="match status" value="1"/>
</dbReference>
<dbReference type="GO" id="GO:0005886">
    <property type="term" value="C:plasma membrane"/>
    <property type="evidence" value="ECO:0007669"/>
    <property type="project" value="UniProtKB-SubCell"/>
</dbReference>
<dbReference type="SUPFAM" id="SSF110997">
    <property type="entry name" value="Sporulation related repeat"/>
    <property type="match status" value="1"/>
</dbReference>
<proteinExistence type="inferred from homology"/>
<dbReference type="eggNOG" id="COG0797">
    <property type="taxonomic scope" value="Bacteria"/>
</dbReference>
<evidence type="ECO:0000259" key="6">
    <source>
        <dbReference type="PROSITE" id="PS51724"/>
    </source>
</evidence>
<protein>
    <recommendedName>
        <fullName evidence="4">Probable endolytic peptidoglycan transglycosylase RlpA</fullName>
        <ecNumber evidence="4">4.2.2.-</ecNumber>
    </recommendedName>
</protein>
<dbReference type="RefSeq" id="WP_013553892.1">
    <property type="nucleotide sequence ID" value="NC_014935.1"/>
</dbReference>
<dbReference type="SUPFAM" id="SSF50685">
    <property type="entry name" value="Barwin-like endoglucanases"/>
    <property type="match status" value="1"/>
</dbReference>
<sequence length="256" mass="28276">MGRIFSGILTLALIGTGISLFTGCSSRSYTKPGHTSAARRRATMRTYTVRGRTYHPTYVRVGDTMSGIASWYGPNFHGKQTSNGERYNMNAMTAAHKTWPMDTMVRVENRANGRSCVVRINDRGPFVKGRVIDCSYAAGKRLGLDRTGTAPVKLTVVGFAGKVYHPSATGKSTPPPAIELSNFGVQVGAFRRLEGARIYQRRYAATVERPERVVIKKFIVDGAPLYRVWVMGFGSEEEARDYIRDHGISGGFLVRN</sequence>
<accession>E6X354</accession>
<feature type="domain" description="SPOR" evidence="6">
    <location>
        <begin position="177"/>
        <end position="256"/>
    </location>
</feature>
<dbReference type="PROSITE" id="PS51724">
    <property type="entry name" value="SPOR"/>
    <property type="match status" value="1"/>
</dbReference>
<keyword evidence="3 4" id="KW-0961">Cell wall biogenesis/degradation</keyword>
<dbReference type="HAMAP" id="MF_02071">
    <property type="entry name" value="RlpA"/>
    <property type="match status" value="1"/>
</dbReference>
<dbReference type="HOGENOM" id="CLU_042923_3_4_7"/>
<dbReference type="InterPro" id="IPR036908">
    <property type="entry name" value="RlpA-like_sf"/>
</dbReference>
<gene>
    <name evidence="4" type="primary">rlpA</name>
    <name evidence="7" type="ordered locus">Nitsa_0939</name>
</gene>
<evidence type="ECO:0000256" key="5">
    <source>
        <dbReference type="RuleBase" id="RU003495"/>
    </source>
</evidence>
<dbReference type="EMBL" id="CP002452">
    <property type="protein sequence ID" value="ADV46198.1"/>
    <property type="molecule type" value="Genomic_DNA"/>
</dbReference>
<dbReference type="STRING" id="749222.Nitsa_0939"/>
<dbReference type="CDD" id="cd22268">
    <property type="entry name" value="DPBB_RlpA-like"/>
    <property type="match status" value="1"/>
</dbReference>
<dbReference type="InterPro" id="IPR009009">
    <property type="entry name" value="RlpA-like_DPBB"/>
</dbReference>
<keyword evidence="8" id="KW-1185">Reference proteome</keyword>
<dbReference type="InterPro" id="IPR034718">
    <property type="entry name" value="RlpA"/>
</dbReference>
<keyword evidence="2 4" id="KW-0456">Lyase</keyword>
<name>E6X354_NITSE</name>
<dbReference type="PROSITE" id="PS51257">
    <property type="entry name" value="PROKAR_LIPOPROTEIN"/>
    <property type="match status" value="1"/>
</dbReference>
<comment type="similarity">
    <text evidence="4 5">Belongs to the RlpA family.</text>
</comment>
<dbReference type="GO" id="GO:0071555">
    <property type="term" value="P:cell wall organization"/>
    <property type="evidence" value="ECO:0007669"/>
    <property type="project" value="UniProtKB-KW"/>
</dbReference>
<dbReference type="Proteomes" id="UP000008633">
    <property type="component" value="Chromosome"/>
</dbReference>
<keyword evidence="4" id="KW-0472">Membrane</keyword>
<keyword evidence="1" id="KW-0732">Signal</keyword>
<dbReference type="PANTHER" id="PTHR34183">
    <property type="entry name" value="ENDOLYTIC PEPTIDOGLYCAN TRANSGLYCOSYLASE RLPA"/>
    <property type="match status" value="1"/>
</dbReference>
<dbReference type="EC" id="4.2.2.-" evidence="4"/>
<dbReference type="InterPro" id="IPR012997">
    <property type="entry name" value="RplA"/>
</dbReference>
<keyword evidence="4" id="KW-1003">Cell membrane</keyword>
<dbReference type="KEGG" id="nsa:Nitsa_0939"/>
<reference evidence="7 8" key="1">
    <citation type="journal article" date="2011" name="Stand. Genomic Sci.">
        <title>Complete genome sequence of Nitratifractor salsuginis type strain (E9I37-1).</title>
        <authorList>
            <person name="Anderson I."/>
            <person name="Sikorski J."/>
            <person name="Zeytun A."/>
            <person name="Nolan M."/>
            <person name="Lapidus A."/>
            <person name="Lucas S."/>
            <person name="Hammon N."/>
            <person name="Deshpande S."/>
            <person name="Cheng J.F."/>
            <person name="Tapia R."/>
            <person name="Han C."/>
            <person name="Goodwin L."/>
            <person name="Pitluck S."/>
            <person name="Liolios K."/>
            <person name="Pagani I."/>
            <person name="Ivanova N."/>
            <person name="Huntemann M."/>
            <person name="Mavromatis K."/>
            <person name="Ovchinikova G."/>
            <person name="Pati A."/>
            <person name="Chen A."/>
            <person name="Palaniappan K."/>
            <person name="Land M."/>
            <person name="Hauser L."/>
            <person name="Brambilla E.M."/>
            <person name="Ngatchou-Djao O.D."/>
            <person name="Rohde M."/>
            <person name="Tindall B.J."/>
            <person name="Goker M."/>
            <person name="Detter J.C."/>
            <person name="Woyke T."/>
            <person name="Bristow J."/>
            <person name="Eisen J.A."/>
            <person name="Markowitz V."/>
            <person name="Hugenholtz P."/>
            <person name="Klenk H.P."/>
            <person name="Kyrpides N.C."/>
        </authorList>
    </citation>
    <scope>NUCLEOTIDE SEQUENCE [LARGE SCALE GENOMIC DNA]</scope>
    <source>
        <strain evidence="8">DSM 16511 / JCM 12458 / E9I37-1</strain>
    </source>
</reference>
<keyword evidence="4" id="KW-0564">Palmitate</keyword>
<organism evidence="7 8">
    <name type="scientific">Nitratifractor salsuginis (strain DSM 16511 / JCM 12458 / E9I37-1)</name>
    <dbReference type="NCBI Taxonomy" id="749222"/>
    <lineage>
        <taxon>Bacteria</taxon>
        <taxon>Pseudomonadati</taxon>
        <taxon>Campylobacterota</taxon>
        <taxon>Epsilonproteobacteria</taxon>
        <taxon>Campylobacterales</taxon>
        <taxon>Sulfurovaceae</taxon>
        <taxon>Nitratifractor</taxon>
    </lineage>
</organism>
<evidence type="ECO:0000256" key="4">
    <source>
        <dbReference type="HAMAP-Rule" id="MF_02071"/>
    </source>
</evidence>
<evidence type="ECO:0000313" key="7">
    <source>
        <dbReference type="EMBL" id="ADV46198.1"/>
    </source>
</evidence>
<evidence type="ECO:0000256" key="2">
    <source>
        <dbReference type="ARBA" id="ARBA00023239"/>
    </source>
</evidence>
<dbReference type="GO" id="GO:0008932">
    <property type="term" value="F:lytic endotransglycosylase activity"/>
    <property type="evidence" value="ECO:0007669"/>
    <property type="project" value="UniProtKB-UniRule"/>
</dbReference>
<dbReference type="OrthoDB" id="9779128at2"/>
<reference evidence="8" key="2">
    <citation type="submission" date="2011-01" db="EMBL/GenBank/DDBJ databases">
        <title>The complete genome of Nitratifractor salsuginis DSM 16511.</title>
        <authorList>
            <consortium name="US DOE Joint Genome Institute (JGI-PGF)"/>
            <person name="Lucas S."/>
            <person name="Copeland A."/>
            <person name="Lapidus A."/>
            <person name="Bruce D."/>
            <person name="Goodwin L."/>
            <person name="Pitluck S."/>
            <person name="Kyrpides N."/>
            <person name="Mavromatis K."/>
            <person name="Ivanova N."/>
            <person name="Mikhailova N."/>
            <person name="Zeytun A."/>
            <person name="Detter J.C."/>
            <person name="Tapia R."/>
            <person name="Han C."/>
            <person name="Land M."/>
            <person name="Hauser L."/>
            <person name="Markowitz V."/>
            <person name="Cheng J.-F."/>
            <person name="Hugenholtz P."/>
            <person name="Woyke T."/>
            <person name="Wu D."/>
            <person name="Tindall B."/>
            <person name="Schuetze A."/>
            <person name="Brambilla E."/>
            <person name="Klenk H.-P."/>
            <person name="Eisen J.A."/>
        </authorList>
    </citation>
    <scope>NUCLEOTIDE SEQUENCE [LARGE SCALE GENOMIC DNA]</scope>
    <source>
        <strain evidence="8">DSM 16511 / JCM 12458 / E9I37-1</strain>
    </source>
</reference>
<evidence type="ECO:0000256" key="1">
    <source>
        <dbReference type="ARBA" id="ARBA00022729"/>
    </source>
</evidence>
<dbReference type="Gene3D" id="2.40.40.10">
    <property type="entry name" value="RlpA-like domain"/>
    <property type="match status" value="1"/>
</dbReference>
<dbReference type="NCBIfam" id="TIGR00413">
    <property type="entry name" value="rlpA"/>
    <property type="match status" value="1"/>
</dbReference>
<dbReference type="GO" id="GO:0000270">
    <property type="term" value="P:peptidoglycan metabolic process"/>
    <property type="evidence" value="ECO:0007669"/>
    <property type="project" value="UniProtKB-UniRule"/>
</dbReference>
<dbReference type="InterPro" id="IPR036680">
    <property type="entry name" value="SPOR-like_sf"/>
</dbReference>
<comment type="subcellular location">
    <subcellularLocation>
        <location evidence="4">Cell membrane</location>
        <topology evidence="4">Lipid-anchor</topology>
    </subcellularLocation>
</comment>
<comment type="function">
    <text evidence="4">Lytic transglycosylase with a strong preference for naked glycan strands that lack stem peptides.</text>
</comment>
<evidence type="ECO:0000313" key="8">
    <source>
        <dbReference type="Proteomes" id="UP000008633"/>
    </source>
</evidence>
<keyword evidence="4 7" id="KW-0449">Lipoprotein</keyword>
<dbReference type="AlphaFoldDB" id="E6X354"/>
<dbReference type="Pfam" id="PF03330">
    <property type="entry name" value="DPBB_1"/>
    <property type="match status" value="1"/>
</dbReference>
<dbReference type="InterPro" id="IPR007730">
    <property type="entry name" value="SPOR-like_dom"/>
</dbReference>